<accession>A0AAV9HDV3</accession>
<feature type="transmembrane region" description="Helical" evidence="1">
    <location>
        <begin position="50"/>
        <end position="70"/>
    </location>
</feature>
<evidence type="ECO:0000313" key="2">
    <source>
        <dbReference type="EMBL" id="KAK4457251.1"/>
    </source>
</evidence>
<organism evidence="2 3">
    <name type="scientific">Cladorrhinum samala</name>
    <dbReference type="NCBI Taxonomy" id="585594"/>
    <lineage>
        <taxon>Eukaryota</taxon>
        <taxon>Fungi</taxon>
        <taxon>Dikarya</taxon>
        <taxon>Ascomycota</taxon>
        <taxon>Pezizomycotina</taxon>
        <taxon>Sordariomycetes</taxon>
        <taxon>Sordariomycetidae</taxon>
        <taxon>Sordariales</taxon>
        <taxon>Podosporaceae</taxon>
        <taxon>Cladorrhinum</taxon>
    </lineage>
</organism>
<dbReference type="AlphaFoldDB" id="A0AAV9HDV3"/>
<sequence>MISTPLRQYATLTFRLVFFASRFPPFRIIHFKNALVPLHDHHSATRLATLLYTMSQSIILAWPLVTLHTHTKKHRTTQKKTHASS</sequence>
<comment type="caution">
    <text evidence="2">The sequence shown here is derived from an EMBL/GenBank/DDBJ whole genome shotgun (WGS) entry which is preliminary data.</text>
</comment>
<dbReference type="Proteomes" id="UP001321749">
    <property type="component" value="Unassembled WGS sequence"/>
</dbReference>
<keyword evidence="1" id="KW-1133">Transmembrane helix</keyword>
<name>A0AAV9HDV3_9PEZI</name>
<evidence type="ECO:0000313" key="3">
    <source>
        <dbReference type="Proteomes" id="UP001321749"/>
    </source>
</evidence>
<keyword evidence="1" id="KW-0472">Membrane</keyword>
<reference evidence="2" key="1">
    <citation type="journal article" date="2023" name="Mol. Phylogenet. Evol.">
        <title>Genome-scale phylogeny and comparative genomics of the fungal order Sordariales.</title>
        <authorList>
            <person name="Hensen N."/>
            <person name="Bonometti L."/>
            <person name="Westerberg I."/>
            <person name="Brannstrom I.O."/>
            <person name="Guillou S."/>
            <person name="Cros-Aarteil S."/>
            <person name="Calhoun S."/>
            <person name="Haridas S."/>
            <person name="Kuo A."/>
            <person name="Mondo S."/>
            <person name="Pangilinan J."/>
            <person name="Riley R."/>
            <person name="LaButti K."/>
            <person name="Andreopoulos B."/>
            <person name="Lipzen A."/>
            <person name="Chen C."/>
            <person name="Yan M."/>
            <person name="Daum C."/>
            <person name="Ng V."/>
            <person name="Clum A."/>
            <person name="Steindorff A."/>
            <person name="Ohm R.A."/>
            <person name="Martin F."/>
            <person name="Silar P."/>
            <person name="Natvig D.O."/>
            <person name="Lalanne C."/>
            <person name="Gautier V."/>
            <person name="Ament-Velasquez S.L."/>
            <person name="Kruys A."/>
            <person name="Hutchinson M.I."/>
            <person name="Powell A.J."/>
            <person name="Barry K."/>
            <person name="Miller A.N."/>
            <person name="Grigoriev I.V."/>
            <person name="Debuchy R."/>
            <person name="Gladieux P."/>
            <person name="Hiltunen Thoren M."/>
            <person name="Johannesson H."/>
        </authorList>
    </citation>
    <scope>NUCLEOTIDE SEQUENCE</scope>
    <source>
        <strain evidence="2">PSN324</strain>
    </source>
</reference>
<dbReference type="EMBL" id="MU865126">
    <property type="protein sequence ID" value="KAK4457251.1"/>
    <property type="molecule type" value="Genomic_DNA"/>
</dbReference>
<protein>
    <submittedName>
        <fullName evidence="2">Uncharacterized protein</fullName>
    </submittedName>
</protein>
<reference evidence="2" key="2">
    <citation type="submission" date="2023-06" db="EMBL/GenBank/DDBJ databases">
        <authorList>
            <consortium name="Lawrence Berkeley National Laboratory"/>
            <person name="Mondo S.J."/>
            <person name="Hensen N."/>
            <person name="Bonometti L."/>
            <person name="Westerberg I."/>
            <person name="Brannstrom I.O."/>
            <person name="Guillou S."/>
            <person name="Cros-Aarteil S."/>
            <person name="Calhoun S."/>
            <person name="Haridas S."/>
            <person name="Kuo A."/>
            <person name="Pangilinan J."/>
            <person name="Riley R."/>
            <person name="Labutti K."/>
            <person name="Andreopoulos B."/>
            <person name="Lipzen A."/>
            <person name="Chen C."/>
            <person name="Yanf M."/>
            <person name="Daum C."/>
            <person name="Ng V."/>
            <person name="Clum A."/>
            <person name="Steindorff A."/>
            <person name="Ohm R."/>
            <person name="Martin F."/>
            <person name="Silar P."/>
            <person name="Natvig D."/>
            <person name="Lalanne C."/>
            <person name="Gautier V."/>
            <person name="Ament-Velasquez S.L."/>
            <person name="Kruys A."/>
            <person name="Hutchinson M.I."/>
            <person name="Powell A.J."/>
            <person name="Barry K."/>
            <person name="Miller A.N."/>
            <person name="Grigoriev I.V."/>
            <person name="Debuchy R."/>
            <person name="Gladieux P."/>
            <person name="Thoren M.H."/>
            <person name="Johannesson H."/>
        </authorList>
    </citation>
    <scope>NUCLEOTIDE SEQUENCE</scope>
    <source>
        <strain evidence="2">PSN324</strain>
    </source>
</reference>
<keyword evidence="1" id="KW-0812">Transmembrane</keyword>
<keyword evidence="3" id="KW-1185">Reference proteome</keyword>
<gene>
    <name evidence="2" type="ORF">QBC42DRAFT_279504</name>
</gene>
<feature type="transmembrane region" description="Helical" evidence="1">
    <location>
        <begin position="12"/>
        <end position="30"/>
    </location>
</feature>
<proteinExistence type="predicted"/>
<evidence type="ECO:0000256" key="1">
    <source>
        <dbReference type="SAM" id="Phobius"/>
    </source>
</evidence>